<name>A0A8H3TVZ0_9TREE</name>
<accession>A0A8H3TVZ0</accession>
<protein>
    <recommendedName>
        <fullName evidence="2">Trichome birefringence-like C-terminal domain-containing protein</fullName>
    </recommendedName>
</protein>
<reference evidence="3" key="1">
    <citation type="submission" date="2020-07" db="EMBL/GenBank/DDBJ databases">
        <title>Draft Genome Sequence of a Deep-Sea Yeast, Naganishia (Cryptococcus) liquefaciens strain N6.</title>
        <authorList>
            <person name="Han Y.W."/>
            <person name="Kajitani R."/>
            <person name="Morimoto H."/>
            <person name="Parhat M."/>
            <person name="Tsubouchi H."/>
            <person name="Bakenova O."/>
            <person name="Ogata M."/>
            <person name="Argunhan B."/>
            <person name="Aoki R."/>
            <person name="Kajiwara S."/>
            <person name="Itoh T."/>
            <person name="Iwasaki H."/>
        </authorList>
    </citation>
    <scope>NUCLEOTIDE SEQUENCE</scope>
    <source>
        <strain evidence="3">N6</strain>
    </source>
</reference>
<sequence length="516" mass="59786">MTAGSANKAAHTTTNPRRYHRLLAAVVSTLGLVHLVFAPFGSSEADSTWKVDVRKSLTGEKQWRIPKLTLHDQASKETDDWCTEEEYLDGEWVKREEEVTTNNIRRIFQYTDRGTLKCASKNVTYGVDLEDSDPIMFERLLEAAQYVYKPRSGCRQHTWNRWNFAKFCLRSRAGCTLVGDSLADQIYTSLRDTMVSGSGPEGGPDSLFHVTAKPESMFLIYVNKAHPDAIKLSQAAGVATSRFDRPVFAFIRDHHLVNREDLDKAFRNTPGYKPFVGGPSYMEQRFVADRSWWHEKWTELLRFGVQFDFKNDGSLTALEEKSVIAFSTGPHWSPRELWPQDFVQKADSYDHVLRGYQGAFAAVLQNVTQIARDHNVLAWWRSNTPGHYECFQYDHPENQRTDQLSTRDPSRNDFNWMHYPKMDKYVATHLGYKPSPHNRYLRPTKYAMRYLDLWGMSVKRPDAHYKPAIDCLHWCEPSIPEEWLYFWWHLLVTQSQNDDYDDEPIGDSWIAAGMPT</sequence>
<comment type="similarity">
    <text evidence="1">Belongs to the PC-esterase family. TBL subfamily.</text>
</comment>
<feature type="domain" description="Trichome birefringence-like C-terminal" evidence="2">
    <location>
        <begin position="282"/>
        <end position="483"/>
    </location>
</feature>
<gene>
    <name evidence="3" type="ORF">NliqN6_4510</name>
</gene>
<evidence type="ECO:0000313" key="3">
    <source>
        <dbReference type="EMBL" id="GHJ88108.1"/>
    </source>
</evidence>
<dbReference type="GO" id="GO:0016740">
    <property type="term" value="F:transferase activity"/>
    <property type="evidence" value="ECO:0007669"/>
    <property type="project" value="InterPro"/>
</dbReference>
<dbReference type="Proteomes" id="UP000620104">
    <property type="component" value="Unassembled WGS sequence"/>
</dbReference>
<dbReference type="EMBL" id="BLZA01000028">
    <property type="protein sequence ID" value="GHJ88108.1"/>
    <property type="molecule type" value="Genomic_DNA"/>
</dbReference>
<dbReference type="OrthoDB" id="2580551at2759"/>
<comment type="caution">
    <text evidence="3">The sequence shown here is derived from an EMBL/GenBank/DDBJ whole genome shotgun (WGS) entry which is preliminary data.</text>
</comment>
<organism evidence="3 4">
    <name type="scientific">Naganishia liquefaciens</name>
    <dbReference type="NCBI Taxonomy" id="104408"/>
    <lineage>
        <taxon>Eukaryota</taxon>
        <taxon>Fungi</taxon>
        <taxon>Dikarya</taxon>
        <taxon>Basidiomycota</taxon>
        <taxon>Agaricomycotina</taxon>
        <taxon>Tremellomycetes</taxon>
        <taxon>Filobasidiales</taxon>
        <taxon>Filobasidiaceae</taxon>
        <taxon>Naganishia</taxon>
    </lineage>
</organism>
<dbReference type="Pfam" id="PF13839">
    <property type="entry name" value="PC-Esterase"/>
    <property type="match status" value="1"/>
</dbReference>
<proteinExistence type="inferred from homology"/>
<evidence type="ECO:0000259" key="2">
    <source>
        <dbReference type="Pfam" id="PF13839"/>
    </source>
</evidence>
<keyword evidence="4" id="KW-1185">Reference proteome</keyword>
<dbReference type="InterPro" id="IPR026057">
    <property type="entry name" value="TBL_C"/>
</dbReference>
<dbReference type="AlphaFoldDB" id="A0A8H3TVZ0"/>
<evidence type="ECO:0000256" key="1">
    <source>
        <dbReference type="ARBA" id="ARBA00007727"/>
    </source>
</evidence>
<evidence type="ECO:0000313" key="4">
    <source>
        <dbReference type="Proteomes" id="UP000620104"/>
    </source>
</evidence>